<evidence type="ECO:0000256" key="5">
    <source>
        <dbReference type="ARBA" id="ARBA00022989"/>
    </source>
</evidence>
<comment type="similarity">
    <text evidence="2">Belongs to the chromate ion transporter (CHR) (TC 2.A.51) family.</text>
</comment>
<dbReference type="PIRSF" id="PIRSF004810">
    <property type="entry name" value="ChrA"/>
    <property type="match status" value="1"/>
</dbReference>
<dbReference type="GO" id="GO:0015109">
    <property type="term" value="F:chromate transmembrane transporter activity"/>
    <property type="evidence" value="ECO:0007669"/>
    <property type="project" value="InterPro"/>
</dbReference>
<accession>A0AAE3GTC7</accession>
<feature type="transmembrane region" description="Helical" evidence="7">
    <location>
        <begin position="94"/>
        <end position="117"/>
    </location>
</feature>
<feature type="transmembrane region" description="Helical" evidence="7">
    <location>
        <begin position="384"/>
        <end position="401"/>
    </location>
</feature>
<keyword evidence="3" id="KW-1003">Cell membrane</keyword>
<dbReference type="EMBL" id="JAMZMM010000131">
    <property type="protein sequence ID" value="MCP2729642.1"/>
    <property type="molecule type" value="Genomic_DNA"/>
</dbReference>
<evidence type="ECO:0000256" key="7">
    <source>
        <dbReference type="SAM" id="Phobius"/>
    </source>
</evidence>
<protein>
    <submittedName>
        <fullName evidence="8">Chromate transporter</fullName>
    </submittedName>
</protein>
<evidence type="ECO:0000256" key="1">
    <source>
        <dbReference type="ARBA" id="ARBA00004651"/>
    </source>
</evidence>
<organism evidence="8 9">
    <name type="scientific">Limnofasciculus baicalensis BBK-W-15</name>
    <dbReference type="NCBI Taxonomy" id="2699891"/>
    <lineage>
        <taxon>Bacteria</taxon>
        <taxon>Bacillati</taxon>
        <taxon>Cyanobacteriota</taxon>
        <taxon>Cyanophyceae</taxon>
        <taxon>Coleofasciculales</taxon>
        <taxon>Coleofasciculaceae</taxon>
        <taxon>Limnofasciculus</taxon>
        <taxon>Limnofasciculus baicalensis</taxon>
    </lineage>
</organism>
<keyword evidence="6 7" id="KW-0472">Membrane</keyword>
<dbReference type="AlphaFoldDB" id="A0AAE3GTC7"/>
<evidence type="ECO:0000313" key="8">
    <source>
        <dbReference type="EMBL" id="MCP2729642.1"/>
    </source>
</evidence>
<evidence type="ECO:0000256" key="3">
    <source>
        <dbReference type="ARBA" id="ARBA00022475"/>
    </source>
</evidence>
<keyword evidence="9" id="KW-1185">Reference proteome</keyword>
<proteinExistence type="inferred from homology"/>
<comment type="subcellular location">
    <subcellularLocation>
        <location evidence="1">Cell membrane</location>
        <topology evidence="1">Multi-pass membrane protein</topology>
    </subcellularLocation>
</comment>
<feature type="transmembrane region" description="Helical" evidence="7">
    <location>
        <begin position="334"/>
        <end position="353"/>
    </location>
</feature>
<reference evidence="8" key="1">
    <citation type="submission" date="2022-06" db="EMBL/GenBank/DDBJ databases">
        <title>New cyanobacteria of genus Symplocastrum in benthos of Lake Baikal.</title>
        <authorList>
            <person name="Sorokovikova E."/>
            <person name="Tikhonova I."/>
            <person name="Krasnopeev A."/>
            <person name="Evseev P."/>
            <person name="Gladkikh A."/>
            <person name="Belykh O."/>
        </authorList>
    </citation>
    <scope>NUCLEOTIDE SEQUENCE</scope>
    <source>
        <strain evidence="8">BBK-W-15</strain>
    </source>
</reference>
<feature type="transmembrane region" description="Helical" evidence="7">
    <location>
        <begin position="129"/>
        <end position="146"/>
    </location>
</feature>
<dbReference type="RefSeq" id="WP_254012424.1">
    <property type="nucleotide sequence ID" value="NZ_JAMZMM010000131.1"/>
</dbReference>
<dbReference type="Proteomes" id="UP001204953">
    <property type="component" value="Unassembled WGS sequence"/>
</dbReference>
<evidence type="ECO:0000313" key="9">
    <source>
        <dbReference type="Proteomes" id="UP001204953"/>
    </source>
</evidence>
<dbReference type="PANTHER" id="PTHR33567">
    <property type="entry name" value="CHROMATE ION TRANSPORTER (EUROFUNG)"/>
    <property type="match status" value="1"/>
</dbReference>
<dbReference type="NCBIfam" id="TIGR00937">
    <property type="entry name" value="2A51"/>
    <property type="match status" value="1"/>
</dbReference>
<feature type="transmembrane region" description="Helical" evidence="7">
    <location>
        <begin position="269"/>
        <end position="295"/>
    </location>
</feature>
<feature type="transmembrane region" description="Helical" evidence="7">
    <location>
        <begin position="158"/>
        <end position="191"/>
    </location>
</feature>
<feature type="transmembrane region" description="Helical" evidence="7">
    <location>
        <begin position="359"/>
        <end position="377"/>
    </location>
</feature>
<feature type="transmembrane region" description="Helical" evidence="7">
    <location>
        <begin position="212"/>
        <end position="232"/>
    </location>
</feature>
<gene>
    <name evidence="8" type="ORF">NJ959_14410</name>
</gene>
<dbReference type="Pfam" id="PF02417">
    <property type="entry name" value="Chromate_transp"/>
    <property type="match status" value="2"/>
</dbReference>
<keyword evidence="4 7" id="KW-0812">Transmembrane</keyword>
<dbReference type="InterPro" id="IPR014047">
    <property type="entry name" value="Chr_Tranpt_l_chain"/>
</dbReference>
<keyword evidence="5 7" id="KW-1133">Transmembrane helix</keyword>
<evidence type="ECO:0000256" key="2">
    <source>
        <dbReference type="ARBA" id="ARBA00005262"/>
    </source>
</evidence>
<feature type="transmembrane region" description="Helical" evidence="7">
    <location>
        <begin position="301"/>
        <end position="322"/>
    </location>
</feature>
<feature type="transmembrane region" description="Helical" evidence="7">
    <location>
        <begin position="68"/>
        <end position="88"/>
    </location>
</feature>
<dbReference type="InterPro" id="IPR003370">
    <property type="entry name" value="Chromate_transpt"/>
</dbReference>
<dbReference type="PANTHER" id="PTHR33567:SF3">
    <property type="entry name" value="CHROMATE ION TRANSPORTER (EUROFUNG)"/>
    <property type="match status" value="1"/>
</dbReference>
<evidence type="ECO:0000256" key="4">
    <source>
        <dbReference type="ARBA" id="ARBA00022692"/>
    </source>
</evidence>
<name>A0AAE3GTC7_9CYAN</name>
<feature type="transmembrane region" description="Helical" evidence="7">
    <location>
        <begin position="238"/>
        <end position="257"/>
    </location>
</feature>
<comment type="caution">
    <text evidence="8">The sequence shown here is derived from an EMBL/GenBank/DDBJ whole genome shotgun (WGS) entry which is preliminary data.</text>
</comment>
<feature type="transmembrane region" description="Helical" evidence="7">
    <location>
        <begin position="26"/>
        <end position="47"/>
    </location>
</feature>
<dbReference type="GO" id="GO:0005886">
    <property type="term" value="C:plasma membrane"/>
    <property type="evidence" value="ECO:0007669"/>
    <property type="project" value="UniProtKB-SubCell"/>
</dbReference>
<evidence type="ECO:0000256" key="6">
    <source>
        <dbReference type="ARBA" id="ARBA00023136"/>
    </source>
</evidence>
<sequence length="402" mass="43080">MSQSSENENQSIDIATPTSPYSLWEMVLYALKLGSIGFGGPIALVGYMHRDLVEQKKWISESDYAEGLALAQLAPGPLAAQLAIYLGYVHYHILGATVVGLAFVLPSFFMVVALGWFYVRYGGISWMQAVFYGVGACVIAIIANSAYKLTQKMVKGTIIWVIYLVSVAITVITESEIIWVFLVAGILVWLVEAPPKGGLKKPKSLSLIVNPLWLLATTGVPTASGGILWKIFIYFTQAGAFVFGSGLAIVPFLYGGVVKDFQWLTDKQFLDAVAVAMITPGPVVITTGFIGFLVAGLSGSIIAAGATFIPCYLFTIIPAPYFKKHGKQPGIAAFVKGVTVAATGAIMGSVIVLARRSLIDIPTVAIALLSFALLWKFKKKLPEPVLVLSSAVVGLVLYPLIH</sequence>